<dbReference type="PANTHER" id="PTHR12881:SF13">
    <property type="entry name" value="MEDIATOR OF RNA POLYMERASE II TRANSCRIPTION SUBUNIT 1"/>
    <property type="match status" value="1"/>
</dbReference>
<organism evidence="12 13">
    <name type="scientific">Channa striata</name>
    <name type="common">Snakehead murrel</name>
    <name type="synonym">Ophicephalus striatus</name>
    <dbReference type="NCBI Taxonomy" id="64152"/>
    <lineage>
        <taxon>Eukaryota</taxon>
        <taxon>Metazoa</taxon>
        <taxon>Chordata</taxon>
        <taxon>Craniata</taxon>
        <taxon>Vertebrata</taxon>
        <taxon>Euteleostomi</taxon>
        <taxon>Actinopterygii</taxon>
        <taxon>Neopterygii</taxon>
        <taxon>Teleostei</taxon>
        <taxon>Neoteleostei</taxon>
        <taxon>Acanthomorphata</taxon>
        <taxon>Anabantaria</taxon>
        <taxon>Anabantiformes</taxon>
        <taxon>Channoidei</taxon>
        <taxon>Channidae</taxon>
        <taxon>Channa</taxon>
    </lineage>
</organism>
<dbReference type="GO" id="GO:0016592">
    <property type="term" value="C:mediator complex"/>
    <property type="evidence" value="ECO:0007669"/>
    <property type="project" value="InterPro"/>
</dbReference>
<dbReference type="Proteomes" id="UP001187415">
    <property type="component" value="Unassembled WGS sequence"/>
</dbReference>
<protein>
    <recommendedName>
        <fullName evidence="3 9">Mediator of RNA polymerase II transcription subunit 1</fullName>
    </recommendedName>
    <alternativeName>
        <fullName evidence="8 9">Mediator complex subunit 1</fullName>
    </alternativeName>
</protein>
<dbReference type="AlphaFoldDB" id="A0AA88ITG5"/>
<evidence type="ECO:0000256" key="10">
    <source>
        <dbReference type="SAM" id="MobiDB-lite"/>
    </source>
</evidence>
<proteinExistence type="inferred from homology"/>
<dbReference type="GO" id="GO:0045944">
    <property type="term" value="P:positive regulation of transcription by RNA polymerase II"/>
    <property type="evidence" value="ECO:0007669"/>
    <property type="project" value="UniProtKB-ARBA"/>
</dbReference>
<keyword evidence="6 9" id="KW-0804">Transcription</keyword>
<gene>
    <name evidence="12" type="ORF">Q5P01_023413</name>
</gene>
<dbReference type="InterPro" id="IPR051999">
    <property type="entry name" value="Mediator_complex_subunit_1"/>
</dbReference>
<comment type="function">
    <text evidence="9">Component of the Mediator complex, a coactivator involved in the regulated transcription of nearly all RNA polymerase II-dependent genes. Mediator functions as a bridge to convey information from gene-specific regulatory proteins to the basal RNA polymerase II transcription machinery. Mediator is recruited to promoters by direct interactions with regulatory proteins and serves as a scaffold for the assembly of a functional preinitiation complex with RNA polymerase II and the general transcription factors.</text>
</comment>
<feature type="compositionally biased region" description="Basic and acidic residues" evidence="10">
    <location>
        <begin position="30"/>
        <end position="40"/>
    </location>
</feature>
<evidence type="ECO:0000256" key="3">
    <source>
        <dbReference type="ARBA" id="ARBA00020612"/>
    </source>
</evidence>
<keyword evidence="13" id="KW-1185">Reference proteome</keyword>
<comment type="subcellular location">
    <subcellularLocation>
        <location evidence="1 9">Nucleus</location>
    </subcellularLocation>
</comment>
<feature type="compositionally biased region" description="Polar residues" evidence="10">
    <location>
        <begin position="20"/>
        <end position="29"/>
    </location>
</feature>
<evidence type="ECO:0000259" key="11">
    <source>
        <dbReference type="Pfam" id="PF10744"/>
    </source>
</evidence>
<dbReference type="GO" id="GO:0003712">
    <property type="term" value="F:transcription coregulator activity"/>
    <property type="evidence" value="ECO:0007669"/>
    <property type="project" value="InterPro"/>
</dbReference>
<keyword evidence="7 9" id="KW-0539">Nucleus</keyword>
<evidence type="ECO:0000256" key="2">
    <source>
        <dbReference type="ARBA" id="ARBA00006210"/>
    </source>
</evidence>
<dbReference type="Pfam" id="PF10744">
    <property type="entry name" value="Med1"/>
    <property type="match status" value="1"/>
</dbReference>
<sequence length="536" mass="59253">MAAGPGVSMQSGSPARELSLSVQQAASQTHGDRVKTEEVTEAEKQSRMAALLERLHAKHNASRPWQETCKVVRQAMEKRGAMNTAGHQLLLTCLETLQRALKVSSLPSMIDRLESIARQNMLGSHLSPSGTECYITSDMFYVEVQLDTSGELVDVKVAHQGENPTSCPELIQHLREKNFEEFSKHLKGLVDLYKLPGDNKLKTKMYIALQSLELDLTKMMHMFRLATNANAVETILHGSVGLLTARSGGHLVSLQCYVSPYDVFEEEIGTQLNLTDNNVPRSLGVSVSVTIEGTSAVHKLPIAPLITGSHPVDNKGTPSFSAVTNSNCVDLPACFFLKMNRPMPFSLSFIQRMSNVTSIPILETSSSQPLYQLIVQSQLQLLEEGSSTPPSSHNMHFYSVLPDQQHCYFLNGQVPVLLDIIRHQAAYNTLIGSCVKRTSIKEDSAGLLQFEVCPLTDSSFSVSFQHPVNESLVCVVMEVIDSRQVCCKLYKGLSDALICTDEFITKVVQRCMSIPVTMRPFGGKQRPYRQTLQLSH</sequence>
<name>A0AA88ITG5_CHASR</name>
<evidence type="ECO:0000256" key="6">
    <source>
        <dbReference type="ARBA" id="ARBA00023163"/>
    </source>
</evidence>
<feature type="domain" description="Mediator complex subunit Med1" evidence="11">
    <location>
        <begin position="92"/>
        <end position="436"/>
    </location>
</feature>
<keyword evidence="5 9" id="KW-0010">Activator</keyword>
<dbReference type="GO" id="GO:0042809">
    <property type="term" value="F:nuclear vitamin D receptor binding"/>
    <property type="evidence" value="ECO:0007669"/>
    <property type="project" value="TreeGrafter"/>
</dbReference>
<evidence type="ECO:0000256" key="4">
    <source>
        <dbReference type="ARBA" id="ARBA00023015"/>
    </source>
</evidence>
<evidence type="ECO:0000256" key="7">
    <source>
        <dbReference type="ARBA" id="ARBA00023242"/>
    </source>
</evidence>
<keyword evidence="4 9" id="KW-0805">Transcription regulation</keyword>
<feature type="region of interest" description="Disordered" evidence="10">
    <location>
        <begin position="1"/>
        <end position="40"/>
    </location>
</feature>
<evidence type="ECO:0000256" key="8">
    <source>
        <dbReference type="ARBA" id="ARBA00031254"/>
    </source>
</evidence>
<dbReference type="GO" id="GO:0097067">
    <property type="term" value="P:cellular response to thyroid hormone stimulus"/>
    <property type="evidence" value="ECO:0007669"/>
    <property type="project" value="TreeGrafter"/>
</dbReference>
<dbReference type="EMBL" id="JAUPFM010000019">
    <property type="protein sequence ID" value="KAK2820454.1"/>
    <property type="molecule type" value="Genomic_DNA"/>
</dbReference>
<evidence type="ECO:0000256" key="9">
    <source>
        <dbReference type="RuleBase" id="RU364059"/>
    </source>
</evidence>
<evidence type="ECO:0000313" key="13">
    <source>
        <dbReference type="Proteomes" id="UP001187415"/>
    </source>
</evidence>
<dbReference type="InterPro" id="IPR019680">
    <property type="entry name" value="Mediator_Med1"/>
</dbReference>
<comment type="caution">
    <text evidence="12">The sequence shown here is derived from an EMBL/GenBank/DDBJ whole genome shotgun (WGS) entry which is preliminary data.</text>
</comment>
<reference evidence="12" key="1">
    <citation type="submission" date="2023-07" db="EMBL/GenBank/DDBJ databases">
        <title>Chromosome-level Genome Assembly of Striped Snakehead (Channa striata).</title>
        <authorList>
            <person name="Liu H."/>
        </authorList>
    </citation>
    <scope>NUCLEOTIDE SEQUENCE</scope>
    <source>
        <strain evidence="12">Gz</strain>
        <tissue evidence="12">Muscle</tissue>
    </source>
</reference>
<dbReference type="GO" id="GO:0046966">
    <property type="term" value="F:nuclear thyroid hormone receptor binding"/>
    <property type="evidence" value="ECO:0007669"/>
    <property type="project" value="TreeGrafter"/>
</dbReference>
<evidence type="ECO:0000256" key="5">
    <source>
        <dbReference type="ARBA" id="ARBA00023159"/>
    </source>
</evidence>
<dbReference type="GO" id="GO:0042974">
    <property type="term" value="F:nuclear retinoic acid receptor binding"/>
    <property type="evidence" value="ECO:0007669"/>
    <property type="project" value="TreeGrafter"/>
</dbReference>
<comment type="similarity">
    <text evidence="2 9">Belongs to the Mediator complex subunit 1 family.</text>
</comment>
<evidence type="ECO:0000256" key="1">
    <source>
        <dbReference type="ARBA" id="ARBA00004123"/>
    </source>
</evidence>
<dbReference type="PANTHER" id="PTHR12881">
    <property type="entry name" value="MEDIATOR OF RNA POLYMERASE II TRANSCRIPTION SUBUNIT 1"/>
    <property type="match status" value="1"/>
</dbReference>
<accession>A0AA88ITG5</accession>
<evidence type="ECO:0000313" key="12">
    <source>
        <dbReference type="EMBL" id="KAK2820454.1"/>
    </source>
</evidence>